<accession>E4XCL4</accession>
<dbReference type="InParanoid" id="E4XCL4"/>
<dbReference type="AlphaFoldDB" id="E4XCL4"/>
<name>E4XCL4_OIKDI</name>
<protein>
    <submittedName>
        <fullName evidence="1">Uncharacterized protein</fullName>
    </submittedName>
</protein>
<evidence type="ECO:0000313" key="2">
    <source>
        <dbReference type="Proteomes" id="UP000001307"/>
    </source>
</evidence>
<proteinExistence type="predicted"/>
<gene>
    <name evidence="1" type="ORF">GSOID_T00007890001</name>
</gene>
<organism evidence="1">
    <name type="scientific">Oikopleura dioica</name>
    <name type="common">Tunicate</name>
    <dbReference type="NCBI Taxonomy" id="34765"/>
    <lineage>
        <taxon>Eukaryota</taxon>
        <taxon>Metazoa</taxon>
        <taxon>Chordata</taxon>
        <taxon>Tunicata</taxon>
        <taxon>Appendicularia</taxon>
        <taxon>Copelata</taxon>
        <taxon>Oikopleuridae</taxon>
        <taxon>Oikopleura</taxon>
    </lineage>
</organism>
<reference evidence="1" key="1">
    <citation type="journal article" date="2010" name="Science">
        <title>Plasticity of animal genome architecture unmasked by rapid evolution of a pelagic tunicate.</title>
        <authorList>
            <person name="Denoeud F."/>
            <person name="Henriet S."/>
            <person name="Mungpakdee S."/>
            <person name="Aury J.M."/>
            <person name="Da Silva C."/>
            <person name="Brinkmann H."/>
            <person name="Mikhaleva J."/>
            <person name="Olsen L.C."/>
            <person name="Jubin C."/>
            <person name="Canestro C."/>
            <person name="Bouquet J.M."/>
            <person name="Danks G."/>
            <person name="Poulain J."/>
            <person name="Campsteijn C."/>
            <person name="Adamski M."/>
            <person name="Cross I."/>
            <person name="Yadetie F."/>
            <person name="Muffato M."/>
            <person name="Louis A."/>
            <person name="Butcher S."/>
            <person name="Tsagkogeorga G."/>
            <person name="Konrad A."/>
            <person name="Singh S."/>
            <person name="Jensen M.F."/>
            <person name="Cong E.H."/>
            <person name="Eikeseth-Otteraa H."/>
            <person name="Noel B."/>
            <person name="Anthouard V."/>
            <person name="Porcel B.M."/>
            <person name="Kachouri-Lafond R."/>
            <person name="Nishino A."/>
            <person name="Ugolini M."/>
            <person name="Chourrout P."/>
            <person name="Nishida H."/>
            <person name="Aasland R."/>
            <person name="Huzurbazar S."/>
            <person name="Westhof E."/>
            <person name="Delsuc F."/>
            <person name="Lehrach H."/>
            <person name="Reinhardt R."/>
            <person name="Weissenbach J."/>
            <person name="Roy S.W."/>
            <person name="Artiguenave F."/>
            <person name="Postlethwait J.H."/>
            <person name="Manak J.R."/>
            <person name="Thompson E.M."/>
            <person name="Jaillon O."/>
            <person name="Du Pasquier L."/>
            <person name="Boudinot P."/>
            <person name="Liberles D.A."/>
            <person name="Volff J.N."/>
            <person name="Philippe H."/>
            <person name="Lenhard B."/>
            <person name="Roest Crollius H."/>
            <person name="Wincker P."/>
            <person name="Chourrout D."/>
        </authorList>
    </citation>
    <scope>NUCLEOTIDE SEQUENCE [LARGE SCALE GENOMIC DNA]</scope>
</reference>
<sequence length="174" mass="19478">MNVNRALQTVIDMCDDCVTESSNSQNLLPDVSKDDMSSVKSVLSKWNENIKAENSKLSEMGTGLVRQPVCLFKFDQVLKNCSWFLTAKQTGLNTTFLQACHLSKRACLPVESKTNAVQVALNLFEYYRLCLELNSLEANFYRLGLTFSGSAEPVSKNRIVVNLNSFEPVQIVQV</sequence>
<keyword evidence="2" id="KW-1185">Reference proteome</keyword>
<dbReference type="Proteomes" id="UP000001307">
    <property type="component" value="Unassembled WGS sequence"/>
</dbReference>
<dbReference type="EMBL" id="FN653037">
    <property type="protein sequence ID" value="CBY09339.1"/>
    <property type="molecule type" value="Genomic_DNA"/>
</dbReference>
<evidence type="ECO:0000313" key="1">
    <source>
        <dbReference type="EMBL" id="CBY09339.1"/>
    </source>
</evidence>